<accession>A0A1H6JNX4</accession>
<dbReference type="Proteomes" id="UP000183190">
    <property type="component" value="Unassembled WGS sequence"/>
</dbReference>
<dbReference type="OrthoDB" id="1649278at2"/>
<evidence type="ECO:0000313" key="2">
    <source>
        <dbReference type="Proteomes" id="UP000183190"/>
    </source>
</evidence>
<dbReference type="AlphaFoldDB" id="A0A1H6JNX4"/>
<dbReference type="EMBL" id="FNWV01000005">
    <property type="protein sequence ID" value="SEH60749.1"/>
    <property type="molecule type" value="Genomic_DNA"/>
</dbReference>
<dbReference type="InterPro" id="IPR014197">
    <property type="entry name" value="Sporulation_prot_YunB"/>
</dbReference>
<name>A0A1H6JNX4_RUMFL</name>
<dbReference type="Pfam" id="PF09560">
    <property type="entry name" value="Spore_YunB"/>
    <property type="match status" value="1"/>
</dbReference>
<protein>
    <submittedName>
        <fullName evidence="1">Sporulation protein YunB</fullName>
    </submittedName>
</protein>
<reference evidence="1 2" key="1">
    <citation type="submission" date="2016-10" db="EMBL/GenBank/DDBJ databases">
        <authorList>
            <person name="de Groot N.N."/>
        </authorList>
    </citation>
    <scope>NUCLEOTIDE SEQUENCE [LARGE SCALE GENOMIC DNA]</scope>
    <source>
        <strain evidence="1 2">YAD2003</strain>
    </source>
</reference>
<evidence type="ECO:0000313" key="1">
    <source>
        <dbReference type="EMBL" id="SEH60749.1"/>
    </source>
</evidence>
<gene>
    <name evidence="1" type="ORF">SAMN02910265_01690</name>
</gene>
<sequence length="219" mass="24404">MKRKTKMRKKNIHRKIAVIFGFAVISSFILSSIIEKKIRPYAVLQAEHFAQKTANEIIEHSVSEYLEQNKFTYNDFAAVLYDEKKKIASVETIPYTINKTQSELSLLINKELEASGKRTAKIALGSLTSSFLLTGKGPKINIRVSPIGVADVSLKSDFSEAGINQTRHRISAFVSVKMTSSVPLYSFETVSDFEFILAENILIGDVPNISPYAAVTHSK</sequence>
<dbReference type="RefSeq" id="WP_074716390.1">
    <property type="nucleotide sequence ID" value="NZ_FNWV01000005.1"/>
</dbReference>
<proteinExistence type="predicted"/>
<organism evidence="1 2">
    <name type="scientific">Ruminococcus flavefaciens</name>
    <dbReference type="NCBI Taxonomy" id="1265"/>
    <lineage>
        <taxon>Bacteria</taxon>
        <taxon>Bacillati</taxon>
        <taxon>Bacillota</taxon>
        <taxon>Clostridia</taxon>
        <taxon>Eubacteriales</taxon>
        <taxon>Oscillospiraceae</taxon>
        <taxon>Ruminococcus</taxon>
    </lineage>
</organism>
<dbReference type="NCBIfam" id="TIGR02832">
    <property type="entry name" value="spo_yunB"/>
    <property type="match status" value="1"/>
</dbReference>